<evidence type="ECO:0000256" key="4">
    <source>
        <dbReference type="ARBA" id="ARBA00022598"/>
    </source>
</evidence>
<comment type="pathway">
    <text evidence="1 20 21">Cell wall biogenesis; peptidoglycan biosynthesis.</text>
</comment>
<name>A0A268AA52_9BACI</name>
<keyword evidence="6 20" id="KW-0547">Nucleotide-binding</keyword>
<evidence type="ECO:0000256" key="20">
    <source>
        <dbReference type="HAMAP-Rule" id="MF_00208"/>
    </source>
</evidence>
<feature type="binding site" evidence="20">
    <location>
        <begin position="115"/>
        <end position="121"/>
    </location>
    <ligand>
        <name>ATP</name>
        <dbReference type="ChEBI" id="CHEBI:30616"/>
    </ligand>
</feature>
<protein>
    <recommendedName>
        <fullName evidence="16 20">UDP-N-acetylmuramoyl-L-alanyl-D-glutamate--2,6-diaminopimelate ligase</fullName>
        <ecNumber evidence="15 20">6.3.2.13</ecNumber>
    </recommendedName>
    <alternativeName>
        <fullName evidence="17 20">Meso-A2pm-adding enzyme</fullName>
    </alternativeName>
    <alternativeName>
        <fullName evidence="18 20">Meso-diaminopimelate-adding enzyme</fullName>
    </alternativeName>
    <alternativeName>
        <fullName evidence="19 20">UDP-MurNAc-L-Ala-D-Glu:meso-diaminopimelate ligase</fullName>
    </alternativeName>
    <alternativeName>
        <fullName evidence="20">UDP-MurNAc-tripeptide synthetase</fullName>
    </alternativeName>
    <alternativeName>
        <fullName evidence="20">UDP-N-acetylmuramyl-tripeptide synthetase</fullName>
    </alternativeName>
</protein>
<evidence type="ECO:0000256" key="3">
    <source>
        <dbReference type="ARBA" id="ARBA00022490"/>
    </source>
</evidence>
<evidence type="ECO:0000256" key="7">
    <source>
        <dbReference type="ARBA" id="ARBA00022840"/>
    </source>
</evidence>
<keyword evidence="7 20" id="KW-0067">ATP-binding</keyword>
<dbReference type="NCBIfam" id="TIGR01085">
    <property type="entry name" value="murE"/>
    <property type="match status" value="1"/>
</dbReference>
<dbReference type="InterPro" id="IPR035911">
    <property type="entry name" value="MurE/MurF_N"/>
</dbReference>
<dbReference type="PANTHER" id="PTHR23135">
    <property type="entry name" value="MUR LIGASE FAMILY MEMBER"/>
    <property type="match status" value="1"/>
</dbReference>
<dbReference type="Proteomes" id="UP000216013">
    <property type="component" value="Unassembled WGS sequence"/>
</dbReference>
<keyword evidence="4 20" id="KW-0436">Ligase</keyword>
<evidence type="ECO:0000256" key="19">
    <source>
        <dbReference type="ARBA" id="ARBA00081560"/>
    </source>
</evidence>
<proteinExistence type="inferred from homology"/>
<dbReference type="Pfam" id="PF01225">
    <property type="entry name" value="Mur_ligase"/>
    <property type="match status" value="1"/>
</dbReference>
<dbReference type="FunFam" id="3.90.190.20:FF:000006">
    <property type="entry name" value="UDP-N-acetylmuramoyl-L-alanyl-D-glutamate--2,6-diaminopimelate ligase"/>
    <property type="match status" value="1"/>
</dbReference>
<evidence type="ECO:0000256" key="1">
    <source>
        <dbReference type="ARBA" id="ARBA00004752"/>
    </source>
</evidence>
<comment type="caution">
    <text evidence="20">Lacks conserved residue(s) required for the propagation of feature annotation.</text>
</comment>
<keyword evidence="12 20" id="KW-0961">Cell wall biogenesis/degradation</keyword>
<evidence type="ECO:0000256" key="17">
    <source>
        <dbReference type="ARBA" id="ARBA00075482"/>
    </source>
</evidence>
<evidence type="ECO:0000256" key="16">
    <source>
        <dbReference type="ARBA" id="ARBA00072883"/>
    </source>
</evidence>
<dbReference type="Pfam" id="PF02875">
    <property type="entry name" value="Mur_ligase_C"/>
    <property type="match status" value="1"/>
</dbReference>
<dbReference type="GO" id="GO:0008765">
    <property type="term" value="F:UDP-N-acetylmuramoylalanyl-D-glutamate-2,6-diaminopimelate ligase activity"/>
    <property type="evidence" value="ECO:0007669"/>
    <property type="project" value="UniProtKB-UniRule"/>
</dbReference>
<evidence type="ECO:0000256" key="11">
    <source>
        <dbReference type="ARBA" id="ARBA00023306"/>
    </source>
</evidence>
<dbReference type="GO" id="GO:0000287">
    <property type="term" value="F:magnesium ion binding"/>
    <property type="evidence" value="ECO:0007669"/>
    <property type="project" value="UniProtKB-UniRule"/>
</dbReference>
<dbReference type="UniPathway" id="UPA00219"/>
<dbReference type="SUPFAM" id="SSF53244">
    <property type="entry name" value="MurD-like peptide ligases, peptide-binding domain"/>
    <property type="match status" value="1"/>
</dbReference>
<dbReference type="NCBIfam" id="NF001124">
    <property type="entry name" value="PRK00139.1-2"/>
    <property type="match status" value="1"/>
</dbReference>
<dbReference type="SUPFAM" id="SSF53623">
    <property type="entry name" value="MurD-like peptide ligases, catalytic domain"/>
    <property type="match status" value="1"/>
</dbReference>
<comment type="PTM">
    <text evidence="20">Carboxylation is probably crucial for Mg(2+) binding and, consequently, for the gamma-phosphate positioning of ATP.</text>
</comment>
<feature type="domain" description="Mur ligase C-terminal" evidence="23">
    <location>
        <begin position="341"/>
        <end position="466"/>
    </location>
</feature>
<keyword evidence="3 20" id="KW-0963">Cytoplasm</keyword>
<dbReference type="Gene3D" id="3.40.1190.10">
    <property type="entry name" value="Mur-like, catalytic domain"/>
    <property type="match status" value="1"/>
</dbReference>
<sequence>MKDVATLKLAVLLSALPFYEQQAAHDQIDITGITIDSREIKSGNLFICIDGAVVDGHTFARQAEEQGAAAILAERPLDVSIPVILVKDTLRAMAPLANAFYAHPSKDMRVIGITGTNGKTSMTYLLESIFRANEEATGVIGTIQMKIKDETFPVKNTTPDALFLQKGFRKMVDQGVDTAVIEVSSHALDMGRVHGTDFDIAVFTNLSQDHLDYHESFEDYFHAKSLLFSQLGNIFDPEHPKYAVINTDDRYAEALTKSTAQPICTYGIDKKADIMAKDIQLASNGTTFLLQTPKGEARITSKLMGKFNVYNMLAAVGAAMCSGIPFETICSTLQETTGVAGRFEPVMAGQSFGVIVDYAHTPDSLENVLTTIKSFVKGSIITVVGCGGDRDKTKRPLMAGKAVQYSDTSIFTADNPRSEDPQDILEDMVQGLESDQYVIVPDRAEAIQRAIEIAGDDDIVLIAGKGHETYQIVGNQVLDFDDRLVAAEAIKRAGLGE</sequence>
<feature type="short sequence motif" description="Meso-diaminopimelate recognition motif" evidence="20">
    <location>
        <begin position="414"/>
        <end position="417"/>
    </location>
</feature>
<dbReference type="InterPro" id="IPR013221">
    <property type="entry name" value="Mur_ligase_cen"/>
</dbReference>
<dbReference type="EC" id="6.3.2.13" evidence="15 20"/>
<feature type="binding site" evidence="20">
    <location>
        <position position="468"/>
    </location>
    <ligand>
        <name>meso-2,6-diaminopimelate</name>
        <dbReference type="ChEBI" id="CHEBI:57791"/>
    </ligand>
</feature>
<evidence type="ECO:0000256" key="14">
    <source>
        <dbReference type="ARBA" id="ARBA00056782"/>
    </source>
</evidence>
<keyword evidence="9 20" id="KW-0133">Cell shape</keyword>
<feature type="domain" description="Mur ligase N-terminal catalytic" evidence="22">
    <location>
        <begin position="30"/>
        <end position="101"/>
    </location>
</feature>
<dbReference type="PANTHER" id="PTHR23135:SF4">
    <property type="entry name" value="UDP-N-ACETYLMURAMOYL-L-ALANYL-D-GLUTAMATE--2,6-DIAMINOPIMELATE LIGASE MURE HOMOLOG, CHLOROPLASTIC"/>
    <property type="match status" value="1"/>
</dbReference>
<dbReference type="GO" id="GO:0009252">
    <property type="term" value="P:peptidoglycan biosynthetic process"/>
    <property type="evidence" value="ECO:0007669"/>
    <property type="project" value="UniProtKB-UniRule"/>
</dbReference>
<feature type="modified residue" description="N6-carboxylysine" evidence="20">
    <location>
        <position position="224"/>
    </location>
</feature>
<dbReference type="AlphaFoldDB" id="A0A268AA52"/>
<keyword evidence="11 20" id="KW-0131">Cell cycle</keyword>
<evidence type="ECO:0000313" key="25">
    <source>
        <dbReference type="EMBL" id="PAD20997.1"/>
    </source>
</evidence>
<feature type="domain" description="Mur ligase central" evidence="24">
    <location>
        <begin position="113"/>
        <end position="319"/>
    </location>
</feature>
<accession>A0A268AA52</accession>
<feature type="binding site" evidence="20">
    <location>
        <position position="464"/>
    </location>
    <ligand>
        <name>meso-2,6-diaminopimelate</name>
        <dbReference type="ChEBI" id="CHEBI:57791"/>
    </ligand>
</feature>
<organism evidence="25 26">
    <name type="scientific">Terribacillus saccharophilus</name>
    <dbReference type="NCBI Taxonomy" id="361277"/>
    <lineage>
        <taxon>Bacteria</taxon>
        <taxon>Bacillati</taxon>
        <taxon>Bacillota</taxon>
        <taxon>Bacilli</taxon>
        <taxon>Bacillales</taxon>
        <taxon>Bacillaceae</taxon>
        <taxon>Terribacillus</taxon>
    </lineage>
</organism>
<comment type="subcellular location">
    <subcellularLocation>
        <location evidence="20 21">Cytoplasm</location>
    </subcellularLocation>
</comment>
<dbReference type="GO" id="GO:0005524">
    <property type="term" value="F:ATP binding"/>
    <property type="evidence" value="ECO:0007669"/>
    <property type="project" value="UniProtKB-UniRule"/>
</dbReference>
<keyword evidence="10 20" id="KW-0573">Peptidoglycan synthesis</keyword>
<comment type="function">
    <text evidence="14 20">Catalyzes the addition of meso-diaminopimelic acid to the nucleotide precursor UDP-N-acetylmuramoyl-L-alanyl-D-glutamate (UMAG) in the biosynthesis of bacterial cell-wall peptidoglycan.</text>
</comment>
<evidence type="ECO:0000256" key="12">
    <source>
        <dbReference type="ARBA" id="ARBA00023316"/>
    </source>
</evidence>
<gene>
    <name evidence="20" type="primary">murE</name>
    <name evidence="25" type="ORF">CHH64_10585</name>
</gene>
<evidence type="ECO:0000256" key="21">
    <source>
        <dbReference type="RuleBase" id="RU004135"/>
    </source>
</evidence>
<dbReference type="InterPro" id="IPR036565">
    <property type="entry name" value="Mur-like_cat_sf"/>
</dbReference>
<comment type="similarity">
    <text evidence="2 20">Belongs to the MurCDEF family. MurE subfamily.</text>
</comment>
<dbReference type="Gene3D" id="3.40.1390.10">
    <property type="entry name" value="MurE/MurF, N-terminal domain"/>
    <property type="match status" value="1"/>
</dbReference>
<feature type="binding site" evidence="20">
    <location>
        <position position="390"/>
    </location>
    <ligand>
        <name>meso-2,6-diaminopimelate</name>
        <dbReference type="ChEBI" id="CHEBI:57791"/>
    </ligand>
</feature>
<feature type="binding site" evidence="20">
    <location>
        <begin position="414"/>
        <end position="417"/>
    </location>
    <ligand>
        <name>meso-2,6-diaminopimelate</name>
        <dbReference type="ChEBI" id="CHEBI:57791"/>
    </ligand>
</feature>
<dbReference type="Pfam" id="PF08245">
    <property type="entry name" value="Mur_ligase_M"/>
    <property type="match status" value="1"/>
</dbReference>
<dbReference type="InterPro" id="IPR000713">
    <property type="entry name" value="Mur_ligase_N"/>
</dbReference>
<dbReference type="GO" id="GO:0051301">
    <property type="term" value="P:cell division"/>
    <property type="evidence" value="ECO:0007669"/>
    <property type="project" value="UniProtKB-KW"/>
</dbReference>
<keyword evidence="5 20" id="KW-0132">Cell division</keyword>
<dbReference type="InterPro" id="IPR005761">
    <property type="entry name" value="UDP-N-AcMur-Glu-dNH2Pim_ligase"/>
</dbReference>
<dbReference type="SUPFAM" id="SSF63418">
    <property type="entry name" value="MurE/MurF N-terminal domain"/>
    <property type="match status" value="1"/>
</dbReference>
<dbReference type="EMBL" id="NPBV01000018">
    <property type="protein sequence ID" value="PAD20997.1"/>
    <property type="molecule type" value="Genomic_DNA"/>
</dbReference>
<dbReference type="GO" id="GO:0008360">
    <property type="term" value="P:regulation of cell shape"/>
    <property type="evidence" value="ECO:0007669"/>
    <property type="project" value="UniProtKB-KW"/>
</dbReference>
<evidence type="ECO:0000256" key="5">
    <source>
        <dbReference type="ARBA" id="ARBA00022618"/>
    </source>
</evidence>
<evidence type="ECO:0000256" key="6">
    <source>
        <dbReference type="ARBA" id="ARBA00022741"/>
    </source>
</evidence>
<evidence type="ECO:0000256" key="18">
    <source>
        <dbReference type="ARBA" id="ARBA00076158"/>
    </source>
</evidence>
<evidence type="ECO:0000259" key="23">
    <source>
        <dbReference type="Pfam" id="PF02875"/>
    </source>
</evidence>
<dbReference type="GO" id="GO:0071555">
    <property type="term" value="P:cell wall organization"/>
    <property type="evidence" value="ECO:0007669"/>
    <property type="project" value="UniProtKB-KW"/>
</dbReference>
<keyword evidence="8 20" id="KW-0460">Magnesium</keyword>
<evidence type="ECO:0000256" key="2">
    <source>
        <dbReference type="ARBA" id="ARBA00005898"/>
    </source>
</evidence>
<dbReference type="InterPro" id="IPR036615">
    <property type="entry name" value="Mur_ligase_C_dom_sf"/>
</dbReference>
<dbReference type="NCBIfam" id="NF001126">
    <property type="entry name" value="PRK00139.1-4"/>
    <property type="match status" value="1"/>
</dbReference>
<evidence type="ECO:0000313" key="26">
    <source>
        <dbReference type="Proteomes" id="UP000216013"/>
    </source>
</evidence>
<comment type="caution">
    <text evidence="25">The sequence shown here is derived from an EMBL/GenBank/DDBJ whole genome shotgun (WGS) entry which is preliminary data.</text>
</comment>
<evidence type="ECO:0000256" key="15">
    <source>
        <dbReference type="ARBA" id="ARBA00066633"/>
    </source>
</evidence>
<feature type="binding site" evidence="20">
    <location>
        <position position="156"/>
    </location>
    <ligand>
        <name>UDP-N-acetyl-alpha-D-muramoyl-L-alanyl-D-glutamate</name>
        <dbReference type="ChEBI" id="CHEBI:83900"/>
    </ligand>
</feature>
<comment type="cofactor">
    <cofactor evidence="20">
        <name>Mg(2+)</name>
        <dbReference type="ChEBI" id="CHEBI:18420"/>
    </cofactor>
</comment>
<reference evidence="25 26" key="1">
    <citation type="submission" date="2017-07" db="EMBL/GenBank/DDBJ databases">
        <title>Isolation and whole genome analysis of endospore-forming bacteria from heroin.</title>
        <authorList>
            <person name="Kalinowski J."/>
            <person name="Ahrens B."/>
            <person name="Al-Dilaimi A."/>
            <person name="Winkler A."/>
            <person name="Wibberg D."/>
            <person name="Schleenbecker U."/>
            <person name="Ruckert C."/>
            <person name="Wolfel R."/>
            <person name="Grass G."/>
        </authorList>
    </citation>
    <scope>NUCLEOTIDE SEQUENCE [LARGE SCALE GENOMIC DNA]</scope>
    <source>
        <strain evidence="25 26">7528</strain>
    </source>
</reference>
<feature type="binding site" evidence="20">
    <location>
        <position position="184"/>
    </location>
    <ligand>
        <name>UDP-N-acetyl-alpha-D-muramoyl-L-alanyl-D-glutamate</name>
        <dbReference type="ChEBI" id="CHEBI:83900"/>
    </ligand>
</feature>
<feature type="binding site" evidence="20">
    <location>
        <position position="192"/>
    </location>
    <ligand>
        <name>UDP-N-acetyl-alpha-D-muramoyl-L-alanyl-D-glutamate</name>
        <dbReference type="ChEBI" id="CHEBI:83900"/>
    </ligand>
</feature>
<dbReference type="Gene3D" id="3.90.190.20">
    <property type="entry name" value="Mur ligase, C-terminal domain"/>
    <property type="match status" value="1"/>
</dbReference>
<dbReference type="FunFam" id="3.40.1390.10:FF:000005">
    <property type="entry name" value="UDP-N-acetylmuramoyl-L-alanyl-D-glutamate--2,6-diaminopimelate ligase"/>
    <property type="match status" value="1"/>
</dbReference>
<evidence type="ECO:0000256" key="10">
    <source>
        <dbReference type="ARBA" id="ARBA00022984"/>
    </source>
</evidence>
<feature type="binding site" evidence="20">
    <location>
        <begin position="157"/>
        <end position="158"/>
    </location>
    <ligand>
        <name>UDP-N-acetyl-alpha-D-muramoyl-L-alanyl-D-glutamate</name>
        <dbReference type="ChEBI" id="CHEBI:83900"/>
    </ligand>
</feature>
<evidence type="ECO:0000259" key="24">
    <source>
        <dbReference type="Pfam" id="PF08245"/>
    </source>
</evidence>
<evidence type="ECO:0000259" key="22">
    <source>
        <dbReference type="Pfam" id="PF01225"/>
    </source>
</evidence>
<evidence type="ECO:0000256" key="9">
    <source>
        <dbReference type="ARBA" id="ARBA00022960"/>
    </source>
</evidence>
<evidence type="ECO:0000256" key="13">
    <source>
        <dbReference type="ARBA" id="ARBA00050251"/>
    </source>
</evidence>
<dbReference type="HAMAP" id="MF_00208">
    <property type="entry name" value="MurE"/>
    <property type="match status" value="1"/>
</dbReference>
<comment type="catalytic activity">
    <reaction evidence="13 20">
        <text>UDP-N-acetyl-alpha-D-muramoyl-L-alanyl-D-glutamate + meso-2,6-diaminopimelate + ATP = UDP-N-acetyl-alpha-D-muramoyl-L-alanyl-gamma-D-glutamyl-meso-2,6-diaminopimelate + ADP + phosphate + H(+)</text>
        <dbReference type="Rhea" id="RHEA:23676"/>
        <dbReference type="ChEBI" id="CHEBI:15378"/>
        <dbReference type="ChEBI" id="CHEBI:30616"/>
        <dbReference type="ChEBI" id="CHEBI:43474"/>
        <dbReference type="ChEBI" id="CHEBI:57791"/>
        <dbReference type="ChEBI" id="CHEBI:83900"/>
        <dbReference type="ChEBI" id="CHEBI:83905"/>
        <dbReference type="ChEBI" id="CHEBI:456216"/>
        <dbReference type="EC" id="6.3.2.13"/>
    </reaction>
</comment>
<dbReference type="InterPro" id="IPR004101">
    <property type="entry name" value="Mur_ligase_C"/>
</dbReference>
<feature type="binding site" evidence="20">
    <location>
        <position position="37"/>
    </location>
    <ligand>
        <name>UDP-N-acetyl-alpha-D-muramoyl-L-alanyl-D-glutamate</name>
        <dbReference type="ChEBI" id="CHEBI:83900"/>
    </ligand>
</feature>
<dbReference type="GO" id="GO:0005737">
    <property type="term" value="C:cytoplasm"/>
    <property type="evidence" value="ECO:0007669"/>
    <property type="project" value="UniProtKB-SubCell"/>
</dbReference>
<evidence type="ECO:0000256" key="8">
    <source>
        <dbReference type="ARBA" id="ARBA00022842"/>
    </source>
</evidence>